<evidence type="ECO:0000256" key="1">
    <source>
        <dbReference type="ARBA" id="ARBA00023015"/>
    </source>
</evidence>
<evidence type="ECO:0000313" key="6">
    <source>
        <dbReference type="Proteomes" id="UP000024547"/>
    </source>
</evidence>
<dbReference type="STRING" id="1280948.HY36_17315"/>
<comment type="caution">
    <text evidence="5">The sequence shown here is derived from an EMBL/GenBank/DDBJ whole genome shotgun (WGS) entry which is preliminary data.</text>
</comment>
<dbReference type="InterPro" id="IPR000524">
    <property type="entry name" value="Tscrpt_reg_HTH_GntR"/>
</dbReference>
<evidence type="ECO:0000259" key="4">
    <source>
        <dbReference type="PROSITE" id="PS50949"/>
    </source>
</evidence>
<dbReference type="AlphaFoldDB" id="A0A059E0X0"/>
<dbReference type="PRINTS" id="PR00035">
    <property type="entry name" value="HTHGNTR"/>
</dbReference>
<evidence type="ECO:0000313" key="5">
    <source>
        <dbReference type="EMBL" id="KCZ60712.1"/>
    </source>
</evidence>
<dbReference type="PROSITE" id="PS50949">
    <property type="entry name" value="HTH_GNTR"/>
    <property type="match status" value="1"/>
</dbReference>
<sequence>MQPRAYNAKKAKRALSLAQDIVRDIEAGARVAGDRLPREEEMLARYEVARATLREALRFLELQGVIHLQLGRGGGPVVARPQSGDFANSLSLILQFMEADLRGLLELREAIAPDVAAYAAQRATTGDLSALADCLKELERNEAGSQFEELNRRFHDLLGWASGNPLFGLLTSTLHLLTREFSRSLGYSAQERAVQLRILRRVLEAVRTGDAQEARQAMARLVSGSANYLAERSPDLVSQKVRWGQI</sequence>
<keyword evidence="3" id="KW-0804">Transcription</keyword>
<dbReference type="eggNOG" id="COG2186">
    <property type="taxonomic scope" value="Bacteria"/>
</dbReference>
<dbReference type="GO" id="GO:0003700">
    <property type="term" value="F:DNA-binding transcription factor activity"/>
    <property type="evidence" value="ECO:0007669"/>
    <property type="project" value="InterPro"/>
</dbReference>
<proteinExistence type="predicted"/>
<keyword evidence="6" id="KW-1185">Reference proteome</keyword>
<name>A0A059E0X0_9PROT</name>
<dbReference type="Gene3D" id="1.20.120.530">
    <property type="entry name" value="GntR ligand-binding domain-like"/>
    <property type="match status" value="1"/>
</dbReference>
<dbReference type="SMART" id="SM00895">
    <property type="entry name" value="FCD"/>
    <property type="match status" value="1"/>
</dbReference>
<organism evidence="5 6">
    <name type="scientific">Hyphomonas atlantica</name>
    <dbReference type="NCBI Taxonomy" id="1280948"/>
    <lineage>
        <taxon>Bacteria</taxon>
        <taxon>Pseudomonadati</taxon>
        <taxon>Pseudomonadota</taxon>
        <taxon>Alphaproteobacteria</taxon>
        <taxon>Hyphomonadales</taxon>
        <taxon>Hyphomonadaceae</taxon>
        <taxon>Hyphomonas</taxon>
    </lineage>
</organism>
<keyword evidence="1" id="KW-0805">Transcription regulation</keyword>
<dbReference type="InterPro" id="IPR008920">
    <property type="entry name" value="TF_FadR/GntR_C"/>
</dbReference>
<dbReference type="SUPFAM" id="SSF46785">
    <property type="entry name" value="Winged helix' DNA-binding domain"/>
    <property type="match status" value="1"/>
</dbReference>
<evidence type="ECO:0000256" key="3">
    <source>
        <dbReference type="ARBA" id="ARBA00023163"/>
    </source>
</evidence>
<dbReference type="SMART" id="SM00345">
    <property type="entry name" value="HTH_GNTR"/>
    <property type="match status" value="1"/>
</dbReference>
<dbReference type="SUPFAM" id="SSF48008">
    <property type="entry name" value="GntR ligand-binding domain-like"/>
    <property type="match status" value="1"/>
</dbReference>
<dbReference type="Gene3D" id="1.10.10.10">
    <property type="entry name" value="Winged helix-like DNA-binding domain superfamily/Winged helix DNA-binding domain"/>
    <property type="match status" value="1"/>
</dbReference>
<reference evidence="5 6" key="1">
    <citation type="journal article" date="2014" name="Antonie Van Leeuwenhoek">
        <title>Hyphomonas beringensis sp. nov. and Hyphomonas chukchiensis sp. nov., isolated from surface seawater of the Bering Sea and Chukchi Sea.</title>
        <authorList>
            <person name="Li C."/>
            <person name="Lai Q."/>
            <person name="Li G."/>
            <person name="Dong C."/>
            <person name="Wang J."/>
            <person name="Liao Y."/>
            <person name="Shao Z."/>
        </authorList>
    </citation>
    <scope>NUCLEOTIDE SEQUENCE [LARGE SCALE GENOMIC DNA]</scope>
    <source>
        <strain evidence="5 6">22II1-22F38</strain>
    </source>
</reference>
<dbReference type="PANTHER" id="PTHR43537:SF5">
    <property type="entry name" value="UXU OPERON TRANSCRIPTIONAL REGULATOR"/>
    <property type="match status" value="1"/>
</dbReference>
<accession>A0A059E0X0</accession>
<dbReference type="OrthoDB" id="9028214at2"/>
<keyword evidence="2" id="KW-0238">DNA-binding</keyword>
<protein>
    <submittedName>
        <fullName evidence="5">GntR family transcriptional regulator</fullName>
    </submittedName>
</protein>
<dbReference type="InterPro" id="IPR036388">
    <property type="entry name" value="WH-like_DNA-bd_sf"/>
</dbReference>
<dbReference type="InterPro" id="IPR036390">
    <property type="entry name" value="WH_DNA-bd_sf"/>
</dbReference>
<dbReference type="RefSeq" id="WP_034766458.1">
    <property type="nucleotide sequence ID" value="NZ_AWFH01000019.1"/>
</dbReference>
<dbReference type="Pfam" id="PF00392">
    <property type="entry name" value="GntR"/>
    <property type="match status" value="1"/>
</dbReference>
<dbReference type="InterPro" id="IPR011711">
    <property type="entry name" value="GntR_C"/>
</dbReference>
<feature type="domain" description="HTH gntR-type" evidence="4">
    <location>
        <begin position="11"/>
        <end position="81"/>
    </location>
</feature>
<gene>
    <name evidence="5" type="ORF">HY36_17315</name>
</gene>
<dbReference type="EMBL" id="AWFH01000019">
    <property type="protein sequence ID" value="KCZ60712.1"/>
    <property type="molecule type" value="Genomic_DNA"/>
</dbReference>
<dbReference type="Proteomes" id="UP000024547">
    <property type="component" value="Unassembled WGS sequence"/>
</dbReference>
<dbReference type="Pfam" id="PF07729">
    <property type="entry name" value="FCD"/>
    <property type="match status" value="1"/>
</dbReference>
<dbReference type="GO" id="GO:0003677">
    <property type="term" value="F:DNA binding"/>
    <property type="evidence" value="ECO:0007669"/>
    <property type="project" value="UniProtKB-KW"/>
</dbReference>
<dbReference type="PATRIC" id="fig|1280948.3.peg.1987"/>
<evidence type="ECO:0000256" key="2">
    <source>
        <dbReference type="ARBA" id="ARBA00023125"/>
    </source>
</evidence>
<dbReference type="PANTHER" id="PTHR43537">
    <property type="entry name" value="TRANSCRIPTIONAL REGULATOR, GNTR FAMILY"/>
    <property type="match status" value="1"/>
</dbReference>